<gene>
    <name evidence="3" type="ORF">I8Y58_002801</name>
</gene>
<dbReference type="Pfam" id="PF09850">
    <property type="entry name" value="DotU"/>
    <property type="match status" value="1"/>
</dbReference>
<dbReference type="Gene3D" id="1.25.40.590">
    <property type="entry name" value="Type IV / VI secretion system, DotU"/>
    <property type="match status" value="1"/>
</dbReference>
<proteinExistence type="predicted"/>
<dbReference type="Proteomes" id="UP000861567">
    <property type="component" value="Unassembled WGS sequence"/>
</dbReference>
<evidence type="ECO:0000259" key="2">
    <source>
        <dbReference type="Pfam" id="PF09850"/>
    </source>
</evidence>
<keyword evidence="1" id="KW-0812">Transmembrane</keyword>
<accession>A0AAN5KTI8</accession>
<evidence type="ECO:0000256" key="1">
    <source>
        <dbReference type="SAM" id="Phobius"/>
    </source>
</evidence>
<dbReference type="InterPro" id="IPR038522">
    <property type="entry name" value="T4/T6SS_DotU_sf"/>
</dbReference>
<reference evidence="3" key="1">
    <citation type="journal article" date="2018" name="Genome Biol.">
        <title>SKESA: strategic k-mer extension for scrupulous assemblies.</title>
        <authorList>
            <person name="Souvorov A."/>
            <person name="Agarwala R."/>
            <person name="Lipman D.J."/>
        </authorList>
    </citation>
    <scope>NUCLEOTIDE SEQUENCE</scope>
    <source>
        <strain evidence="3">D3612</strain>
    </source>
</reference>
<dbReference type="NCBIfam" id="TIGR03349">
    <property type="entry name" value="IV_VI_DotU"/>
    <property type="match status" value="1"/>
</dbReference>
<keyword evidence="1" id="KW-0472">Membrane</keyword>
<dbReference type="InterPro" id="IPR017732">
    <property type="entry name" value="T4/T6SS_DotU"/>
</dbReference>
<dbReference type="EMBL" id="DACSEI010000044">
    <property type="protein sequence ID" value="HAT1597544.1"/>
    <property type="molecule type" value="Genomic_DNA"/>
</dbReference>
<evidence type="ECO:0000313" key="3">
    <source>
        <dbReference type="EMBL" id="HAT1597544.1"/>
    </source>
</evidence>
<protein>
    <submittedName>
        <fullName evidence="3">DotU family type IV/VI secretion system protein</fullName>
    </submittedName>
</protein>
<reference evidence="3" key="2">
    <citation type="submission" date="2020-11" db="EMBL/GenBank/DDBJ databases">
        <authorList>
            <consortium name="NCBI Pathogen Detection Project"/>
        </authorList>
    </citation>
    <scope>NUCLEOTIDE SEQUENCE</scope>
    <source>
        <strain evidence="3">D3612</strain>
    </source>
</reference>
<organism evidence="3 4">
    <name type="scientific">Legionella pneumophila</name>
    <dbReference type="NCBI Taxonomy" id="446"/>
    <lineage>
        <taxon>Bacteria</taxon>
        <taxon>Pseudomonadati</taxon>
        <taxon>Pseudomonadota</taxon>
        <taxon>Gammaproteobacteria</taxon>
        <taxon>Legionellales</taxon>
        <taxon>Legionellaceae</taxon>
        <taxon>Legionella</taxon>
    </lineage>
</organism>
<dbReference type="InterPro" id="IPR011992">
    <property type="entry name" value="EF-hand-dom_pair"/>
</dbReference>
<dbReference type="AlphaFoldDB" id="A0AAN5KTI8"/>
<dbReference type="PANTHER" id="PTHR38033">
    <property type="entry name" value="MEMBRANE PROTEIN-RELATED"/>
    <property type="match status" value="1"/>
</dbReference>
<dbReference type="SUPFAM" id="SSF47473">
    <property type="entry name" value="EF-hand"/>
    <property type="match status" value="1"/>
</dbReference>
<keyword evidence="1" id="KW-1133">Transmembrane helix</keyword>
<feature type="domain" description="Type IV / VI secretion system DotU" evidence="2">
    <location>
        <begin position="4"/>
        <end position="204"/>
    </location>
</feature>
<name>A0AAN5KTI8_LEGPN</name>
<comment type="caution">
    <text evidence="3">The sequence shown here is derived from an EMBL/GenBank/DDBJ whole genome shotgun (WGS) entry which is preliminary data.</text>
</comment>
<feature type="transmembrane region" description="Helical" evidence="1">
    <location>
        <begin position="187"/>
        <end position="207"/>
    </location>
</feature>
<evidence type="ECO:0000313" key="4">
    <source>
        <dbReference type="Proteomes" id="UP000861567"/>
    </source>
</evidence>
<sequence length="219" mass="25965">MILQSLFFNLFNYVNDLKANNFSTVSYNEFRQAVLLHIKEIKNRGGSIDKNELNAALFALCAWIDESVQESLWEGKSEWQHRLLQTELFNTANAGDEFFTYLSKITPNQKDLFRIFYRCMTLGFKGECHELIKKSDLIKYKKYVLECITKDAYQVDNMDKFIAFPEAYECKVTPDLETMIPSWKKRIWWLLPIPILVLIYLFFYLVINNTVNNYIQMLK</sequence>
<dbReference type="PANTHER" id="PTHR38033:SF1">
    <property type="entry name" value="DOTU FAMILY TYPE IV_VI SECRETION SYSTEM PROTEIN"/>
    <property type="match status" value="1"/>
</dbReference>